<keyword evidence="14" id="KW-1185">Reference proteome</keyword>
<keyword evidence="5 9" id="KW-0784">Thiamine biosynthesis</keyword>
<keyword evidence="4 9" id="KW-0460">Magnesium</keyword>
<keyword evidence="2 9" id="KW-0808">Transferase</keyword>
<organism evidence="13 14">
    <name type="scientific">Leeuwenhoekiella aequorea</name>
    <dbReference type="NCBI Taxonomy" id="283736"/>
    <lineage>
        <taxon>Bacteria</taxon>
        <taxon>Pseudomonadati</taxon>
        <taxon>Bacteroidota</taxon>
        <taxon>Flavobacteriia</taxon>
        <taxon>Flavobacteriales</taxon>
        <taxon>Flavobacteriaceae</taxon>
        <taxon>Leeuwenhoekiella</taxon>
    </lineage>
</organism>
<dbReference type="Proteomes" id="UP000289238">
    <property type="component" value="Unassembled WGS sequence"/>
</dbReference>
<keyword evidence="3 9" id="KW-0479">Metal-binding</keyword>
<comment type="cofactor">
    <cofactor evidence="9">
        <name>Mg(2+)</name>
        <dbReference type="ChEBI" id="CHEBI:18420"/>
    </cofactor>
    <text evidence="9">Binds 1 Mg(2+) ion per subunit.</text>
</comment>
<dbReference type="GO" id="GO:0004789">
    <property type="term" value="F:thiamine-phosphate diphosphorylase activity"/>
    <property type="evidence" value="ECO:0007669"/>
    <property type="project" value="UniProtKB-UniRule"/>
</dbReference>
<evidence type="ECO:0000256" key="6">
    <source>
        <dbReference type="ARBA" id="ARBA00047334"/>
    </source>
</evidence>
<evidence type="ECO:0000313" key="14">
    <source>
        <dbReference type="Proteomes" id="UP000289238"/>
    </source>
</evidence>
<accession>A0A4Q0PCG6</accession>
<dbReference type="RefSeq" id="WP_241652336.1">
    <property type="nucleotide sequence ID" value="NZ_QOVM01000001.1"/>
</dbReference>
<comment type="catalytic activity">
    <reaction evidence="6 9 10">
        <text>4-methyl-5-(2-phosphooxyethyl)-thiazole + 4-amino-2-methyl-5-(diphosphooxymethyl)pyrimidine + H(+) = thiamine phosphate + diphosphate</text>
        <dbReference type="Rhea" id="RHEA:22328"/>
        <dbReference type="ChEBI" id="CHEBI:15378"/>
        <dbReference type="ChEBI" id="CHEBI:33019"/>
        <dbReference type="ChEBI" id="CHEBI:37575"/>
        <dbReference type="ChEBI" id="CHEBI:57841"/>
        <dbReference type="ChEBI" id="CHEBI:58296"/>
        <dbReference type="EC" id="2.5.1.3"/>
    </reaction>
</comment>
<name>A0A4Q0PCG6_9FLAO</name>
<protein>
    <recommendedName>
        <fullName evidence="9">Thiamine-phosphate synthase</fullName>
        <shortName evidence="9">TP synthase</shortName>
        <shortName evidence="9">TPS</shortName>
        <ecNumber evidence="9">2.5.1.3</ecNumber>
    </recommendedName>
    <alternativeName>
        <fullName evidence="9">Thiamine-phosphate pyrophosphorylase</fullName>
        <shortName evidence="9">TMP pyrophosphorylase</shortName>
        <shortName evidence="9">TMP-PPase</shortName>
    </alternativeName>
</protein>
<dbReference type="InterPro" id="IPR036206">
    <property type="entry name" value="ThiamineP_synth_sf"/>
</dbReference>
<evidence type="ECO:0000256" key="3">
    <source>
        <dbReference type="ARBA" id="ARBA00022723"/>
    </source>
</evidence>
<feature type="binding site" evidence="9">
    <location>
        <begin position="45"/>
        <end position="49"/>
    </location>
    <ligand>
        <name>4-amino-2-methyl-5-(diphosphooxymethyl)pyrimidine</name>
        <dbReference type="ChEBI" id="CHEBI:57841"/>
    </ligand>
</feature>
<dbReference type="SUPFAM" id="SSF51391">
    <property type="entry name" value="Thiamin phosphate synthase"/>
    <property type="match status" value="1"/>
</dbReference>
<dbReference type="NCBIfam" id="TIGR00693">
    <property type="entry name" value="thiE"/>
    <property type="match status" value="1"/>
</dbReference>
<dbReference type="EC" id="2.5.1.3" evidence="9"/>
<comment type="catalytic activity">
    <reaction evidence="8 9 10">
        <text>2-[(2R,5Z)-2-carboxy-4-methylthiazol-5(2H)-ylidene]ethyl phosphate + 4-amino-2-methyl-5-(diphosphooxymethyl)pyrimidine + 2 H(+) = thiamine phosphate + CO2 + diphosphate</text>
        <dbReference type="Rhea" id="RHEA:47844"/>
        <dbReference type="ChEBI" id="CHEBI:15378"/>
        <dbReference type="ChEBI" id="CHEBI:16526"/>
        <dbReference type="ChEBI" id="CHEBI:33019"/>
        <dbReference type="ChEBI" id="CHEBI:37575"/>
        <dbReference type="ChEBI" id="CHEBI:57841"/>
        <dbReference type="ChEBI" id="CHEBI:62899"/>
        <dbReference type="EC" id="2.5.1.3"/>
    </reaction>
</comment>
<feature type="binding site" evidence="9">
    <location>
        <position position="178"/>
    </location>
    <ligand>
        <name>2-[(2R,5Z)-2-carboxy-4-methylthiazol-5(2H)-ylidene]ethyl phosphate</name>
        <dbReference type="ChEBI" id="CHEBI:62899"/>
    </ligand>
</feature>
<feature type="binding site" evidence="9">
    <location>
        <position position="77"/>
    </location>
    <ligand>
        <name>4-amino-2-methyl-5-(diphosphooxymethyl)pyrimidine</name>
        <dbReference type="ChEBI" id="CHEBI:57841"/>
    </ligand>
</feature>
<evidence type="ECO:0000256" key="8">
    <source>
        <dbReference type="ARBA" id="ARBA00047883"/>
    </source>
</evidence>
<comment type="similarity">
    <text evidence="9 10">Belongs to the thiamine-phosphate synthase family.</text>
</comment>
<comment type="caution">
    <text evidence="13">The sequence shown here is derived from an EMBL/GenBank/DDBJ whole genome shotgun (WGS) entry which is preliminary data.</text>
</comment>
<feature type="binding site" evidence="9">
    <location>
        <position position="145"/>
    </location>
    <ligand>
        <name>4-amino-2-methyl-5-(diphosphooxymethyl)pyrimidine</name>
        <dbReference type="ChEBI" id="CHEBI:57841"/>
    </ligand>
</feature>
<feature type="binding site" evidence="9">
    <location>
        <position position="78"/>
    </location>
    <ligand>
        <name>Mg(2+)</name>
        <dbReference type="ChEBI" id="CHEBI:18420"/>
    </ligand>
</feature>
<dbReference type="NCBIfam" id="NF000736">
    <property type="entry name" value="PRK00043.2-3"/>
    <property type="match status" value="1"/>
</dbReference>
<dbReference type="Pfam" id="PF02581">
    <property type="entry name" value="TMP-TENI"/>
    <property type="match status" value="1"/>
</dbReference>
<evidence type="ECO:0000256" key="2">
    <source>
        <dbReference type="ARBA" id="ARBA00022679"/>
    </source>
</evidence>
<dbReference type="EMBL" id="QOVM01000001">
    <property type="protein sequence ID" value="RXG24513.1"/>
    <property type="molecule type" value="Genomic_DNA"/>
</dbReference>
<comment type="catalytic activity">
    <reaction evidence="7 9 10">
        <text>2-(2-carboxy-4-methylthiazol-5-yl)ethyl phosphate + 4-amino-2-methyl-5-(diphosphooxymethyl)pyrimidine + 2 H(+) = thiamine phosphate + CO2 + diphosphate</text>
        <dbReference type="Rhea" id="RHEA:47848"/>
        <dbReference type="ChEBI" id="CHEBI:15378"/>
        <dbReference type="ChEBI" id="CHEBI:16526"/>
        <dbReference type="ChEBI" id="CHEBI:33019"/>
        <dbReference type="ChEBI" id="CHEBI:37575"/>
        <dbReference type="ChEBI" id="CHEBI:57841"/>
        <dbReference type="ChEBI" id="CHEBI:62890"/>
        <dbReference type="EC" id="2.5.1.3"/>
    </reaction>
</comment>
<evidence type="ECO:0000256" key="11">
    <source>
        <dbReference type="RuleBase" id="RU004253"/>
    </source>
</evidence>
<evidence type="ECO:0000256" key="7">
    <source>
        <dbReference type="ARBA" id="ARBA00047851"/>
    </source>
</evidence>
<reference evidence="13 14" key="1">
    <citation type="submission" date="2018-07" db="EMBL/GenBank/DDBJ databases">
        <title>Leeuwenhoekiella genomics.</title>
        <authorList>
            <person name="Tahon G."/>
            <person name="Willems A."/>
        </authorList>
    </citation>
    <scope>NUCLEOTIDE SEQUENCE [LARGE SCALE GENOMIC DNA]</scope>
    <source>
        <strain evidence="13 14">LMG 22550</strain>
    </source>
</reference>
<dbReference type="GO" id="GO:0005737">
    <property type="term" value="C:cytoplasm"/>
    <property type="evidence" value="ECO:0007669"/>
    <property type="project" value="TreeGrafter"/>
</dbReference>
<comment type="pathway">
    <text evidence="1 9 11">Cofactor biosynthesis; thiamine diphosphate biosynthesis; thiamine phosphate from 4-amino-2-methyl-5-diphosphomethylpyrimidine and 4-methyl-5-(2-phosphoethyl)-thiazole: step 1/1.</text>
</comment>
<feature type="binding site" evidence="9">
    <location>
        <position position="97"/>
    </location>
    <ligand>
        <name>Mg(2+)</name>
        <dbReference type="ChEBI" id="CHEBI:18420"/>
    </ligand>
</feature>
<dbReference type="UniPathway" id="UPA00060">
    <property type="reaction ID" value="UER00141"/>
</dbReference>
<evidence type="ECO:0000256" key="5">
    <source>
        <dbReference type="ARBA" id="ARBA00022977"/>
    </source>
</evidence>
<feature type="binding site" evidence="9">
    <location>
        <begin position="142"/>
        <end position="144"/>
    </location>
    <ligand>
        <name>2-[(2R,5Z)-2-carboxy-4-methylthiazol-5(2H)-ylidene]ethyl phosphate</name>
        <dbReference type="ChEBI" id="CHEBI:62899"/>
    </ligand>
</feature>
<evidence type="ECO:0000256" key="1">
    <source>
        <dbReference type="ARBA" id="ARBA00005165"/>
    </source>
</evidence>
<dbReference type="CDD" id="cd00564">
    <property type="entry name" value="TMP_TenI"/>
    <property type="match status" value="1"/>
</dbReference>
<evidence type="ECO:0000313" key="13">
    <source>
        <dbReference type="EMBL" id="RXG24513.1"/>
    </source>
</evidence>
<comment type="function">
    <text evidence="9">Condenses 4-methyl-5-(beta-hydroxyethyl)thiazole monophosphate (THZ-P) and 2-methyl-4-amino-5-hydroxymethyl pyrimidine pyrophosphate (HMP-PP) to form thiamine monophosphate (TMP).</text>
</comment>
<feature type="binding site" evidence="9">
    <location>
        <position position="116"/>
    </location>
    <ligand>
        <name>4-amino-2-methyl-5-(diphosphooxymethyl)pyrimidine</name>
        <dbReference type="ChEBI" id="CHEBI:57841"/>
    </ligand>
</feature>
<evidence type="ECO:0000259" key="12">
    <source>
        <dbReference type="Pfam" id="PF02581"/>
    </source>
</evidence>
<dbReference type="GO" id="GO:0009228">
    <property type="term" value="P:thiamine biosynthetic process"/>
    <property type="evidence" value="ECO:0007669"/>
    <property type="project" value="UniProtKB-KW"/>
</dbReference>
<evidence type="ECO:0000256" key="4">
    <source>
        <dbReference type="ARBA" id="ARBA00022842"/>
    </source>
</evidence>
<dbReference type="GO" id="GO:0009229">
    <property type="term" value="P:thiamine diphosphate biosynthetic process"/>
    <property type="evidence" value="ECO:0007669"/>
    <property type="project" value="UniProtKB-UniRule"/>
</dbReference>
<dbReference type="PANTHER" id="PTHR20857">
    <property type="entry name" value="THIAMINE-PHOSPHATE PYROPHOSPHORYLASE"/>
    <property type="match status" value="1"/>
</dbReference>
<comment type="caution">
    <text evidence="9">Lacks conserved residue(s) required for the propagation of feature annotation.</text>
</comment>
<dbReference type="Gene3D" id="3.20.20.70">
    <property type="entry name" value="Aldolase class I"/>
    <property type="match status" value="1"/>
</dbReference>
<dbReference type="InterPro" id="IPR022998">
    <property type="entry name" value="ThiamineP_synth_TenI"/>
</dbReference>
<dbReference type="HAMAP" id="MF_00097">
    <property type="entry name" value="TMP_synthase"/>
    <property type="match status" value="1"/>
</dbReference>
<dbReference type="AlphaFoldDB" id="A0A4Q0PCG6"/>
<gene>
    <name evidence="9" type="primary">thiE</name>
    <name evidence="13" type="ORF">DSM00_302</name>
</gene>
<proteinExistence type="inferred from homology"/>
<dbReference type="InterPro" id="IPR034291">
    <property type="entry name" value="TMP_synthase"/>
</dbReference>
<dbReference type="PANTHER" id="PTHR20857:SF15">
    <property type="entry name" value="THIAMINE-PHOSPHATE SYNTHASE"/>
    <property type="match status" value="1"/>
</dbReference>
<dbReference type="InterPro" id="IPR013785">
    <property type="entry name" value="Aldolase_TIM"/>
</dbReference>
<evidence type="ECO:0000256" key="10">
    <source>
        <dbReference type="RuleBase" id="RU003826"/>
    </source>
</evidence>
<feature type="domain" description="Thiamine phosphate synthase/TenI" evidence="12">
    <location>
        <begin position="23"/>
        <end position="198"/>
    </location>
</feature>
<dbReference type="GO" id="GO:0000287">
    <property type="term" value="F:magnesium ion binding"/>
    <property type="evidence" value="ECO:0007669"/>
    <property type="project" value="UniProtKB-UniRule"/>
</dbReference>
<sequence length="224" mass="24824">MNTFKDKTRVNMEISHLHYISQGADGKAHLEHIDRVLKAGCNWVQLRMKNTAFEEVLETAHKAKKLCDKFNAKLIINDNVSIVQEVDAAGVHLGQQDMSTAEARKILGESKVIGGTANTLEQCLDHLKNGVDYIGLGPLRFTSTKEKLSPILGIDGYSSVLQKYLKNQNTVPIIAIGGITKEDFEALKSCGIHGVAVSGLLTQSQNPEEPINQVFRLWRKNKIF</sequence>
<evidence type="ECO:0000256" key="9">
    <source>
        <dbReference type="HAMAP-Rule" id="MF_00097"/>
    </source>
</evidence>